<keyword evidence="2" id="KW-1185">Reference proteome</keyword>
<organism evidence="1 2">
    <name type="scientific">Parelaphostrongylus tenuis</name>
    <name type="common">Meningeal worm</name>
    <dbReference type="NCBI Taxonomy" id="148309"/>
    <lineage>
        <taxon>Eukaryota</taxon>
        <taxon>Metazoa</taxon>
        <taxon>Ecdysozoa</taxon>
        <taxon>Nematoda</taxon>
        <taxon>Chromadorea</taxon>
        <taxon>Rhabditida</taxon>
        <taxon>Rhabditina</taxon>
        <taxon>Rhabditomorpha</taxon>
        <taxon>Strongyloidea</taxon>
        <taxon>Metastrongylidae</taxon>
        <taxon>Parelaphostrongylus</taxon>
    </lineage>
</organism>
<evidence type="ECO:0000313" key="1">
    <source>
        <dbReference type="EMBL" id="KAJ1363653.1"/>
    </source>
</evidence>
<sequence length="68" mass="7581">MGDKCEKKKRMGSVLKSASFEKKTFKVVSIIILNGVNKEVIDWKGVVHFNSHQLSCQFLPCQGIASPD</sequence>
<dbReference type="Proteomes" id="UP001196413">
    <property type="component" value="Unassembled WGS sequence"/>
</dbReference>
<comment type="caution">
    <text evidence="1">The sequence shown here is derived from an EMBL/GenBank/DDBJ whole genome shotgun (WGS) entry which is preliminary data.</text>
</comment>
<accession>A0AAD5MVT2</accession>
<evidence type="ECO:0000313" key="2">
    <source>
        <dbReference type="Proteomes" id="UP001196413"/>
    </source>
</evidence>
<dbReference type="AlphaFoldDB" id="A0AAD5MVT2"/>
<proteinExistence type="predicted"/>
<reference evidence="1" key="1">
    <citation type="submission" date="2021-06" db="EMBL/GenBank/DDBJ databases">
        <title>Parelaphostrongylus tenuis whole genome reference sequence.</title>
        <authorList>
            <person name="Garwood T.J."/>
            <person name="Larsen P.A."/>
            <person name="Fountain-Jones N.M."/>
            <person name="Garbe J.R."/>
            <person name="Macchietto M.G."/>
            <person name="Kania S.A."/>
            <person name="Gerhold R.W."/>
            <person name="Richards J.E."/>
            <person name="Wolf T.M."/>
        </authorList>
    </citation>
    <scope>NUCLEOTIDE SEQUENCE</scope>
    <source>
        <strain evidence="1">MNPRO001-30</strain>
        <tissue evidence="1">Meninges</tissue>
    </source>
</reference>
<dbReference type="EMBL" id="JAHQIW010004781">
    <property type="protein sequence ID" value="KAJ1363653.1"/>
    <property type="molecule type" value="Genomic_DNA"/>
</dbReference>
<protein>
    <submittedName>
        <fullName evidence="1">Uncharacterized protein</fullName>
    </submittedName>
</protein>
<gene>
    <name evidence="1" type="ORF">KIN20_023568</name>
</gene>
<name>A0AAD5MVT2_PARTN</name>